<sequence>MIRKALGSTGLQVTPLCIGCGALASMPEDFGYAVPEAQALATLRLAFRSPINFLDTAAAYGDGESERRIGLVLRELGGLPPGYVLSTKADRNLQTGEFSGEQFRRSLDRSLRLLGLDRLPLVFLHDPEHTTFERVMTRGGPLDVMQEFKAQGVIEHLGIAGGPIDLLIRYVETRAFEVVITHNRYTLLHRGAEPLIDRAARLGVAVLNAAPYGSGILAKGPEAYPRYAYRDAATSVVERARRMADLCRENGVPLAAAALQFSLRDPRIVSTIVGLSRPERITETLELLTRPIPDDLWPRLDAFAEWEGDPQAPGSQVRG</sequence>
<dbReference type="PANTHER" id="PTHR42686:SF1">
    <property type="entry name" value="GH17980P-RELATED"/>
    <property type="match status" value="1"/>
</dbReference>
<gene>
    <name evidence="2" type="ORF">E6H05_11615</name>
</gene>
<evidence type="ECO:0000313" key="2">
    <source>
        <dbReference type="EMBL" id="TMI71998.1"/>
    </source>
</evidence>
<dbReference type="PANTHER" id="PTHR42686">
    <property type="entry name" value="GH17980P-RELATED"/>
    <property type="match status" value="1"/>
</dbReference>
<evidence type="ECO:0000259" key="1">
    <source>
        <dbReference type="Pfam" id="PF00248"/>
    </source>
</evidence>
<proteinExistence type="predicted"/>
<dbReference type="InterPro" id="IPR023210">
    <property type="entry name" value="NADP_OxRdtase_dom"/>
</dbReference>
<dbReference type="GO" id="GO:0016491">
    <property type="term" value="F:oxidoreductase activity"/>
    <property type="evidence" value="ECO:0007669"/>
    <property type="project" value="InterPro"/>
</dbReference>
<dbReference type="InterPro" id="IPR036812">
    <property type="entry name" value="NAD(P)_OxRdtase_dom_sf"/>
</dbReference>
<dbReference type="Proteomes" id="UP000318834">
    <property type="component" value="Unassembled WGS sequence"/>
</dbReference>
<accession>A0A537IL18</accession>
<dbReference type="EMBL" id="VBAP01000095">
    <property type="protein sequence ID" value="TMI71998.1"/>
    <property type="molecule type" value="Genomic_DNA"/>
</dbReference>
<name>A0A537IL18_9BACT</name>
<organism evidence="2 3">
    <name type="scientific">Candidatus Segetimicrobium genomatis</name>
    <dbReference type="NCBI Taxonomy" id="2569760"/>
    <lineage>
        <taxon>Bacteria</taxon>
        <taxon>Bacillati</taxon>
        <taxon>Candidatus Sysuimicrobiota</taxon>
        <taxon>Candidatus Sysuimicrobiia</taxon>
        <taxon>Candidatus Sysuimicrobiales</taxon>
        <taxon>Candidatus Segetimicrobiaceae</taxon>
        <taxon>Candidatus Segetimicrobium</taxon>
    </lineage>
</organism>
<dbReference type="Pfam" id="PF00248">
    <property type="entry name" value="Aldo_ket_red"/>
    <property type="match status" value="1"/>
</dbReference>
<evidence type="ECO:0000313" key="3">
    <source>
        <dbReference type="Proteomes" id="UP000318834"/>
    </source>
</evidence>
<protein>
    <submittedName>
        <fullName evidence="2">Aldo/keto reductase</fullName>
    </submittedName>
</protein>
<dbReference type="SUPFAM" id="SSF51430">
    <property type="entry name" value="NAD(P)-linked oxidoreductase"/>
    <property type="match status" value="1"/>
</dbReference>
<dbReference type="AlphaFoldDB" id="A0A537IL18"/>
<dbReference type="InterPro" id="IPR020471">
    <property type="entry name" value="AKR"/>
</dbReference>
<dbReference type="CDD" id="cd19090">
    <property type="entry name" value="AKR_AKR15A-like"/>
    <property type="match status" value="1"/>
</dbReference>
<reference evidence="2 3" key="1">
    <citation type="journal article" date="2019" name="Nat. Microbiol.">
        <title>Mediterranean grassland soil C-N compound turnover is dependent on rainfall and depth, and is mediated by genomically divergent microorganisms.</title>
        <authorList>
            <person name="Diamond S."/>
            <person name="Andeer P.F."/>
            <person name="Li Z."/>
            <person name="Crits-Christoph A."/>
            <person name="Burstein D."/>
            <person name="Anantharaman K."/>
            <person name="Lane K.R."/>
            <person name="Thomas B.C."/>
            <person name="Pan C."/>
            <person name="Northen T.R."/>
            <person name="Banfield J.F."/>
        </authorList>
    </citation>
    <scope>NUCLEOTIDE SEQUENCE [LARGE SCALE GENOMIC DNA]</scope>
    <source>
        <strain evidence="2">NP_8</strain>
    </source>
</reference>
<dbReference type="GO" id="GO:0005829">
    <property type="term" value="C:cytosol"/>
    <property type="evidence" value="ECO:0007669"/>
    <property type="project" value="TreeGrafter"/>
</dbReference>
<comment type="caution">
    <text evidence="2">The sequence shown here is derived from an EMBL/GenBank/DDBJ whole genome shotgun (WGS) entry which is preliminary data.</text>
</comment>
<dbReference type="Gene3D" id="3.20.20.100">
    <property type="entry name" value="NADP-dependent oxidoreductase domain"/>
    <property type="match status" value="1"/>
</dbReference>
<feature type="domain" description="NADP-dependent oxidoreductase" evidence="1">
    <location>
        <begin position="16"/>
        <end position="304"/>
    </location>
</feature>